<protein>
    <submittedName>
        <fullName evidence="14">Methyl-accepting chemotaxis protein</fullName>
    </submittedName>
</protein>
<keyword evidence="2" id="KW-1003">Cell membrane</keyword>
<dbReference type="Pfam" id="PF00672">
    <property type="entry name" value="HAMP"/>
    <property type="match status" value="1"/>
</dbReference>
<dbReference type="Gene3D" id="1.10.8.500">
    <property type="entry name" value="HAMP domain in histidine kinase"/>
    <property type="match status" value="1"/>
</dbReference>
<evidence type="ECO:0000259" key="13">
    <source>
        <dbReference type="PROSITE" id="PS50885"/>
    </source>
</evidence>
<dbReference type="PANTHER" id="PTHR32089">
    <property type="entry name" value="METHYL-ACCEPTING CHEMOTAXIS PROTEIN MCPB"/>
    <property type="match status" value="1"/>
</dbReference>
<dbReference type="PROSITE" id="PS50111">
    <property type="entry name" value="CHEMOTAXIS_TRANSDUC_2"/>
    <property type="match status" value="1"/>
</dbReference>
<evidence type="ECO:0000256" key="3">
    <source>
        <dbReference type="ARBA" id="ARBA00022481"/>
    </source>
</evidence>
<reference evidence="14 15" key="1">
    <citation type="submission" date="2024-01" db="EMBL/GenBank/DDBJ databases">
        <title>Unpublished Manusciprt.</title>
        <authorList>
            <person name="Duman M."/>
            <person name="Valdes E.G."/>
            <person name="Ajmi N."/>
            <person name="Altun S."/>
            <person name="Saticioglu I.B."/>
        </authorList>
    </citation>
    <scope>NUCLEOTIDE SEQUENCE [LARGE SCALE GENOMIC DNA]</scope>
    <source>
        <strain evidence="14 15">148P</strain>
    </source>
</reference>
<keyword evidence="8 10" id="KW-0807">Transducer</keyword>
<proteinExistence type="inferred from homology"/>
<comment type="caution">
    <text evidence="14">The sequence shown here is derived from an EMBL/GenBank/DDBJ whole genome shotgun (WGS) entry which is preliminary data.</text>
</comment>
<keyword evidence="4" id="KW-0145">Chemotaxis</keyword>
<evidence type="ECO:0000256" key="4">
    <source>
        <dbReference type="ARBA" id="ARBA00022500"/>
    </source>
</evidence>
<dbReference type="SUPFAM" id="SSF58104">
    <property type="entry name" value="Methyl-accepting chemotaxis protein (MCP) signaling domain"/>
    <property type="match status" value="1"/>
</dbReference>
<sequence>MLPRRLSIQWKIILLAGLCLLAIVVVLAVTSLTQSRRSAAEVFAANTELLDHNARLRLQAHGETQALRIQRYFMDAYQYGNGFARLASVLRQRGDGDLRQALVTQARAALAGNRDLIGLYLVFQPNGLDQQDARFSGQAELGSNDSGRFSLYWSRNAAGELESEAMPESMLADTSVGANGSPYNRWLTCPLETARACVLDPYFDEVNGKQVLMTSIALPLLDNGKVVGVVGLDIGLDNLQQLALAGRQELFDGQGQVSIVSPVGLLAGHSADAAQLSKRLPAAAEEGVMRISRPFAPIPDAAPWQVLLEVPQAVLQAPAIQLNQRLDASNQSANLFNLLVALVTAMAGLVLIWLTARGVTRPILAVAERLREIASGDGDLTQRLDYSRDDELGQLSGWFNRFLDKLQPVIVQVKGSLQEARGTADQSAAIASQTSGGMQQQQREIEQVATAANEMSATAHDVANNAAQAAHAARGADQASREGLELVGITRRAIDQLAADMDLAMERVQALAGRSEQIGSVLEVIRAIAEQTNLLALNAAIEAARAGEAGRGFAVVADEVRNLAQRTQVSVEEIRQVIEALQGGTQGVVEAMQDGQRQAKDSVERMQQAVPALQRVGEAVTVISDMNLQIASAAEEQSAVAEEVNRNVAGIRDVTESLSGQADESARISQALNRLANQQQALMEQFRV</sequence>
<evidence type="ECO:0000256" key="1">
    <source>
        <dbReference type="ARBA" id="ARBA00004236"/>
    </source>
</evidence>
<dbReference type="SMART" id="SM00283">
    <property type="entry name" value="MA"/>
    <property type="match status" value="1"/>
</dbReference>
<dbReference type="CDD" id="cd12913">
    <property type="entry name" value="PDC1_MCP_like"/>
    <property type="match status" value="1"/>
</dbReference>
<evidence type="ECO:0000313" key="15">
    <source>
        <dbReference type="Proteomes" id="UP001335100"/>
    </source>
</evidence>
<evidence type="ECO:0000256" key="9">
    <source>
        <dbReference type="ARBA" id="ARBA00029447"/>
    </source>
</evidence>
<keyword evidence="15" id="KW-1185">Reference proteome</keyword>
<evidence type="ECO:0000256" key="5">
    <source>
        <dbReference type="ARBA" id="ARBA00022692"/>
    </source>
</evidence>
<accession>A0ABU7HLT4</accession>
<dbReference type="PROSITE" id="PS50885">
    <property type="entry name" value="HAMP"/>
    <property type="match status" value="1"/>
</dbReference>
<evidence type="ECO:0000259" key="12">
    <source>
        <dbReference type="PROSITE" id="PS50111"/>
    </source>
</evidence>
<keyword evidence="3" id="KW-0488">Methylation</keyword>
<dbReference type="PANTHER" id="PTHR32089:SF120">
    <property type="entry name" value="METHYL-ACCEPTING CHEMOTAXIS PROTEIN TLPQ"/>
    <property type="match status" value="1"/>
</dbReference>
<dbReference type="Proteomes" id="UP001335100">
    <property type="component" value="Unassembled WGS sequence"/>
</dbReference>
<name>A0ABU7HLT4_9PSED</name>
<feature type="domain" description="Methyl-accepting transducer" evidence="12">
    <location>
        <begin position="416"/>
        <end position="652"/>
    </location>
</feature>
<dbReference type="Pfam" id="PF22673">
    <property type="entry name" value="MCP-like_PDC_1"/>
    <property type="match status" value="1"/>
</dbReference>
<evidence type="ECO:0000256" key="2">
    <source>
        <dbReference type="ARBA" id="ARBA00022475"/>
    </source>
</evidence>
<feature type="domain" description="HAMP" evidence="13">
    <location>
        <begin position="357"/>
        <end position="411"/>
    </location>
</feature>
<dbReference type="SMART" id="SM00304">
    <property type="entry name" value="HAMP"/>
    <property type="match status" value="1"/>
</dbReference>
<keyword evidence="6 11" id="KW-1133">Transmembrane helix</keyword>
<dbReference type="InterPro" id="IPR004090">
    <property type="entry name" value="Chemotax_Me-accpt_rcpt"/>
</dbReference>
<evidence type="ECO:0000256" key="6">
    <source>
        <dbReference type="ARBA" id="ARBA00022989"/>
    </source>
</evidence>
<dbReference type="EMBL" id="JAZDQJ010000003">
    <property type="protein sequence ID" value="MEE1932492.1"/>
    <property type="molecule type" value="Genomic_DNA"/>
</dbReference>
<evidence type="ECO:0000313" key="14">
    <source>
        <dbReference type="EMBL" id="MEE1932492.1"/>
    </source>
</evidence>
<feature type="transmembrane region" description="Helical" evidence="11">
    <location>
        <begin position="335"/>
        <end position="354"/>
    </location>
</feature>
<dbReference type="PRINTS" id="PR00260">
    <property type="entry name" value="CHEMTRNSDUCR"/>
</dbReference>
<dbReference type="Gene3D" id="1.10.287.950">
    <property type="entry name" value="Methyl-accepting chemotaxis protein"/>
    <property type="match status" value="1"/>
</dbReference>
<dbReference type="Pfam" id="PF00015">
    <property type="entry name" value="MCPsignal"/>
    <property type="match status" value="1"/>
</dbReference>
<comment type="similarity">
    <text evidence="9">Belongs to the methyl-accepting chemotaxis (MCP) protein family.</text>
</comment>
<evidence type="ECO:0000256" key="8">
    <source>
        <dbReference type="ARBA" id="ARBA00023224"/>
    </source>
</evidence>
<evidence type="ECO:0000256" key="11">
    <source>
        <dbReference type="SAM" id="Phobius"/>
    </source>
</evidence>
<evidence type="ECO:0000256" key="10">
    <source>
        <dbReference type="PROSITE-ProRule" id="PRU00284"/>
    </source>
</evidence>
<dbReference type="CDD" id="cd11386">
    <property type="entry name" value="MCP_signal"/>
    <property type="match status" value="1"/>
</dbReference>
<evidence type="ECO:0000256" key="7">
    <source>
        <dbReference type="ARBA" id="ARBA00023136"/>
    </source>
</evidence>
<dbReference type="Gene3D" id="3.30.450.20">
    <property type="entry name" value="PAS domain"/>
    <property type="match status" value="1"/>
</dbReference>
<dbReference type="CDD" id="cd06225">
    <property type="entry name" value="HAMP"/>
    <property type="match status" value="1"/>
</dbReference>
<dbReference type="InterPro" id="IPR003660">
    <property type="entry name" value="HAMP_dom"/>
</dbReference>
<comment type="subcellular location">
    <subcellularLocation>
        <location evidence="1">Cell membrane</location>
    </subcellularLocation>
</comment>
<gene>
    <name evidence="14" type="ORF">V0R50_04605</name>
</gene>
<organism evidence="14 15">
    <name type="scientific">Pseudomonas ulcerans</name>
    <dbReference type="NCBI Taxonomy" id="3115852"/>
    <lineage>
        <taxon>Bacteria</taxon>
        <taxon>Pseudomonadati</taxon>
        <taxon>Pseudomonadota</taxon>
        <taxon>Gammaproteobacteria</taxon>
        <taxon>Pseudomonadales</taxon>
        <taxon>Pseudomonadaceae</taxon>
        <taxon>Pseudomonas</taxon>
    </lineage>
</organism>
<dbReference type="InterPro" id="IPR004089">
    <property type="entry name" value="MCPsignal_dom"/>
</dbReference>
<keyword evidence="5 11" id="KW-0812">Transmembrane</keyword>
<keyword evidence="7 11" id="KW-0472">Membrane</keyword>